<gene>
    <name evidence="2" type="ORF">Plil01_001579900</name>
</gene>
<dbReference type="AlphaFoldDB" id="A0A9W6XFQ5"/>
<feature type="compositionally biased region" description="Basic and acidic residues" evidence="1">
    <location>
        <begin position="146"/>
        <end position="159"/>
    </location>
</feature>
<proteinExistence type="predicted"/>
<evidence type="ECO:0000313" key="3">
    <source>
        <dbReference type="Proteomes" id="UP001165083"/>
    </source>
</evidence>
<reference evidence="2" key="1">
    <citation type="submission" date="2023-04" db="EMBL/GenBank/DDBJ databases">
        <title>Phytophthora lilii NBRC 32176.</title>
        <authorList>
            <person name="Ichikawa N."/>
            <person name="Sato H."/>
            <person name="Tonouchi N."/>
        </authorList>
    </citation>
    <scope>NUCLEOTIDE SEQUENCE</scope>
    <source>
        <strain evidence="2">NBRC 32176</strain>
    </source>
</reference>
<keyword evidence="3" id="KW-1185">Reference proteome</keyword>
<sequence length="184" mass="20171">MNTGRRSPNSLLDVASGSSDKQISIYNTAAQNFSLSGSTGIVNGSRTAICPRNVSLGGLTRWSLRRQRSGGVHVYVDGMGAVGKEGEQPYVSSKVDPGLELEFVKRYDYDQHRMFLSVVVRKVAVAAGSHPVSQRAEGRHGRRHREAQARRHPHGDDHGRQRHVRLLYCSPERHGGVELAGHPG</sequence>
<protein>
    <submittedName>
        <fullName evidence="2">Unnamed protein product</fullName>
    </submittedName>
</protein>
<dbReference type="EMBL" id="BSXW01001550">
    <property type="protein sequence ID" value="GMF37543.1"/>
    <property type="molecule type" value="Genomic_DNA"/>
</dbReference>
<feature type="region of interest" description="Disordered" evidence="1">
    <location>
        <begin position="129"/>
        <end position="161"/>
    </location>
</feature>
<accession>A0A9W6XFQ5</accession>
<organism evidence="2 3">
    <name type="scientific">Phytophthora lilii</name>
    <dbReference type="NCBI Taxonomy" id="2077276"/>
    <lineage>
        <taxon>Eukaryota</taxon>
        <taxon>Sar</taxon>
        <taxon>Stramenopiles</taxon>
        <taxon>Oomycota</taxon>
        <taxon>Peronosporomycetes</taxon>
        <taxon>Peronosporales</taxon>
        <taxon>Peronosporaceae</taxon>
        <taxon>Phytophthora</taxon>
    </lineage>
</organism>
<comment type="caution">
    <text evidence="2">The sequence shown here is derived from an EMBL/GenBank/DDBJ whole genome shotgun (WGS) entry which is preliminary data.</text>
</comment>
<dbReference type="Proteomes" id="UP001165083">
    <property type="component" value="Unassembled WGS sequence"/>
</dbReference>
<name>A0A9W6XFQ5_9STRA</name>
<evidence type="ECO:0000256" key="1">
    <source>
        <dbReference type="SAM" id="MobiDB-lite"/>
    </source>
</evidence>
<evidence type="ECO:0000313" key="2">
    <source>
        <dbReference type="EMBL" id="GMF37543.1"/>
    </source>
</evidence>